<name>A0A834P7Y4_VESPE</name>
<dbReference type="Proteomes" id="UP000600918">
    <property type="component" value="Unassembled WGS sequence"/>
</dbReference>
<reference evidence="1" key="1">
    <citation type="journal article" date="2020" name="G3 (Bethesda)">
        <title>High-Quality Assemblies for Three Invasive Social Wasps from the &lt;i&gt;Vespula&lt;/i&gt; Genus.</title>
        <authorList>
            <person name="Harrop T.W.R."/>
            <person name="Guhlin J."/>
            <person name="McLaughlin G.M."/>
            <person name="Permina E."/>
            <person name="Stockwell P."/>
            <person name="Gilligan J."/>
            <person name="Le Lec M.F."/>
            <person name="Gruber M.A.M."/>
            <person name="Quinn O."/>
            <person name="Lovegrove M."/>
            <person name="Duncan E.J."/>
            <person name="Remnant E.J."/>
            <person name="Van Eeckhoven J."/>
            <person name="Graham B."/>
            <person name="Knapp R.A."/>
            <person name="Langford K.W."/>
            <person name="Kronenberg Z."/>
            <person name="Press M.O."/>
            <person name="Eacker S.M."/>
            <person name="Wilson-Rankin E.E."/>
            <person name="Purcell J."/>
            <person name="Lester P.J."/>
            <person name="Dearden P.K."/>
        </authorList>
    </citation>
    <scope>NUCLEOTIDE SEQUENCE</scope>
    <source>
        <strain evidence="1">Volc-1</strain>
    </source>
</reference>
<evidence type="ECO:0000313" key="1">
    <source>
        <dbReference type="EMBL" id="KAF7431737.1"/>
    </source>
</evidence>
<sequence>MDLYSVPPLRPKTPLTVQTSNYPYIPSDVGKASVVQPSSVGWRQRSVFPQKSEMLTTPISIFSELSPAPKLSVWRGFKGDVLLRGCAWLKTRSVTSKRRSPSAFPALEFLPRTFFVASDLSYPTKGDGNRDAELGQRVITGRSIIKDRPLSKV</sequence>
<organism evidence="1 2">
    <name type="scientific">Vespula pensylvanica</name>
    <name type="common">Western yellow jacket</name>
    <name type="synonym">Wasp</name>
    <dbReference type="NCBI Taxonomy" id="30213"/>
    <lineage>
        <taxon>Eukaryota</taxon>
        <taxon>Metazoa</taxon>
        <taxon>Ecdysozoa</taxon>
        <taxon>Arthropoda</taxon>
        <taxon>Hexapoda</taxon>
        <taxon>Insecta</taxon>
        <taxon>Pterygota</taxon>
        <taxon>Neoptera</taxon>
        <taxon>Endopterygota</taxon>
        <taxon>Hymenoptera</taxon>
        <taxon>Apocrita</taxon>
        <taxon>Aculeata</taxon>
        <taxon>Vespoidea</taxon>
        <taxon>Vespidae</taxon>
        <taxon>Vespinae</taxon>
        <taxon>Vespula</taxon>
    </lineage>
</organism>
<keyword evidence="2" id="KW-1185">Reference proteome</keyword>
<comment type="caution">
    <text evidence="1">The sequence shown here is derived from an EMBL/GenBank/DDBJ whole genome shotgun (WGS) entry which is preliminary data.</text>
</comment>
<gene>
    <name evidence="1" type="ORF">H0235_004661</name>
</gene>
<proteinExistence type="predicted"/>
<protein>
    <submittedName>
        <fullName evidence="1">Uncharacterized protein</fullName>
    </submittedName>
</protein>
<evidence type="ECO:0000313" key="2">
    <source>
        <dbReference type="Proteomes" id="UP000600918"/>
    </source>
</evidence>
<dbReference type="AlphaFoldDB" id="A0A834P7Y4"/>
<dbReference type="EMBL" id="JACSDY010000003">
    <property type="protein sequence ID" value="KAF7431737.1"/>
    <property type="molecule type" value="Genomic_DNA"/>
</dbReference>
<accession>A0A834P7Y4</accession>